<dbReference type="InterPro" id="IPR005208">
    <property type="entry name" value="Herpes_TT2"/>
</dbReference>
<gene>
    <name evidence="5" type="primary">UL51</name>
</gene>
<keyword evidence="1" id="KW-1048">Host nucleus</keyword>
<accession>A0A0G2TCA0</accession>
<name>A0A0G2TCA0_HCMV</name>
<dbReference type="Proteomes" id="UP000161201">
    <property type="component" value="Segment"/>
</dbReference>
<dbReference type="GO" id="GO:0019073">
    <property type="term" value="P:viral DNA genome packaging"/>
    <property type="evidence" value="ECO:0007669"/>
    <property type="project" value="InterPro"/>
</dbReference>
<reference evidence="5 6" key="1">
    <citation type="journal article" date="2015" name="J. Virol.">
        <title>High-throughput analysis of human cytomegalovirus genome diversity highlights the widespread occurrence of gene-disrupting mutations and pervasive recombination.</title>
        <authorList>
            <person name="Sijmons S."/>
            <person name="Thys K."/>
            <person name="Mbong Ngwese M."/>
            <person name="Van Damme E."/>
            <person name="Dvorak J."/>
            <person name="Van Loock M."/>
            <person name="Li G."/>
            <person name="Tachezy R."/>
            <person name="Busson L."/>
            <person name="Aerssens J."/>
            <person name="Van Ranst M."/>
            <person name="Maes P."/>
        </authorList>
    </citation>
    <scope>NUCLEOTIDE SEQUENCE [LARGE SCALE GENOMIC DNA]</scope>
    <source>
        <strain evidence="5">BE/10/2012</strain>
    </source>
</reference>
<dbReference type="Pfam" id="PF03581">
    <property type="entry name" value="Herpes_UL33"/>
    <property type="match status" value="1"/>
</dbReference>
<evidence type="ECO:0000256" key="3">
    <source>
        <dbReference type="ARBA" id="ARBA00023219"/>
    </source>
</evidence>
<proteinExistence type="inferred from homology"/>
<evidence type="ECO:0000256" key="2">
    <source>
        <dbReference type="ARBA" id="ARBA00022612"/>
    </source>
</evidence>
<feature type="region of interest" description="Disordered" evidence="4">
    <location>
        <begin position="1"/>
        <end position="69"/>
    </location>
</feature>
<evidence type="ECO:0000256" key="1">
    <source>
        <dbReference type="ARBA" id="ARBA00022562"/>
    </source>
</evidence>
<feature type="compositionally biased region" description="Acidic residues" evidence="4">
    <location>
        <begin position="11"/>
        <end position="27"/>
    </location>
</feature>
<organism evidence="5 6">
    <name type="scientific">Human cytomegalovirus</name>
    <name type="common">HHV-5</name>
    <name type="synonym">Human herpesvirus 5</name>
    <dbReference type="NCBI Taxonomy" id="10359"/>
    <lineage>
        <taxon>Viruses</taxon>
        <taxon>Duplodnaviria</taxon>
        <taxon>Heunggongvirae</taxon>
        <taxon>Peploviricota</taxon>
        <taxon>Herviviricetes</taxon>
        <taxon>Herpesvirales</taxon>
        <taxon>Orthoherpesviridae</taxon>
        <taxon>Betaherpesvirinae</taxon>
        <taxon>Cytomegalovirus</taxon>
        <taxon>Cytomegalovirus humanbeta5</taxon>
    </lineage>
</organism>
<organismHost>
    <name type="scientific">Homo sapiens</name>
    <name type="common">Human</name>
    <dbReference type="NCBI Taxonomy" id="9606"/>
</organismHost>
<evidence type="ECO:0000313" key="6">
    <source>
        <dbReference type="Proteomes" id="UP000161201"/>
    </source>
</evidence>
<dbReference type="EMBL" id="KP745649">
    <property type="protein sequence ID" value="AKI10292.1"/>
    <property type="molecule type" value="Genomic_DNA"/>
</dbReference>
<protein>
    <submittedName>
        <fullName evidence="5">DNA packaging protein UL33</fullName>
    </submittedName>
</protein>
<keyword evidence="2" id="KW-1188">Viral release from host cell</keyword>
<sequence length="157" mass="17006">MSWAKQRVPFLDDDDGEEENDVQDDVDSPVPTRPLVIDEDVEPAAGTSGGLEGGGGDDEDGEDGHALPDLDDDLLLQFEPMLPRVYDLLLPSLDARLNFVNAGQKYAAFLKYVHGDCATCSHGEILREKTQLLTAIVSKLMDINGILEGKDEPAPGK</sequence>
<evidence type="ECO:0000313" key="5">
    <source>
        <dbReference type="EMBL" id="AKI10292.1"/>
    </source>
</evidence>
<keyword evidence="3" id="KW-0231">Viral genome packaging</keyword>
<evidence type="ECO:0000256" key="4">
    <source>
        <dbReference type="SAM" id="MobiDB-lite"/>
    </source>
</evidence>
<dbReference type="HAMAP" id="MF_04015">
    <property type="entry name" value="HSV_TRM2"/>
    <property type="match status" value="1"/>
</dbReference>